<evidence type="ECO:0000313" key="4">
    <source>
        <dbReference type="EMBL" id="RKT67586.1"/>
    </source>
</evidence>
<dbReference type="PROSITE" id="PS50893">
    <property type="entry name" value="ABC_TRANSPORTER_2"/>
    <property type="match status" value="1"/>
</dbReference>
<dbReference type="SUPFAM" id="SSF52540">
    <property type="entry name" value="P-loop containing nucleoside triphosphate hydrolases"/>
    <property type="match status" value="1"/>
</dbReference>
<dbReference type="CDD" id="cd03230">
    <property type="entry name" value="ABC_DR_subfamily_A"/>
    <property type="match status" value="1"/>
</dbReference>
<comment type="caution">
    <text evidence="4">The sequence shown here is derived from an EMBL/GenBank/DDBJ whole genome shotgun (WGS) entry which is preliminary data.</text>
</comment>
<dbReference type="EMBL" id="RBXR01000001">
    <property type="protein sequence ID" value="RKT67586.1"/>
    <property type="molecule type" value="Genomic_DNA"/>
</dbReference>
<evidence type="ECO:0000256" key="1">
    <source>
        <dbReference type="ARBA" id="ARBA00022741"/>
    </source>
</evidence>
<feature type="domain" description="ABC transporter" evidence="3">
    <location>
        <begin position="2"/>
        <end position="203"/>
    </location>
</feature>
<dbReference type="InterPro" id="IPR027417">
    <property type="entry name" value="P-loop_NTPase"/>
</dbReference>
<reference evidence="4 5" key="1">
    <citation type="submission" date="2018-10" db="EMBL/GenBank/DDBJ databases">
        <title>Sequencing the genomes of 1000 actinobacteria strains.</title>
        <authorList>
            <person name="Klenk H.-P."/>
        </authorList>
    </citation>
    <scope>NUCLEOTIDE SEQUENCE [LARGE SCALE GENOMIC DNA]</scope>
    <source>
        <strain evidence="4 5">DSM 43911</strain>
    </source>
</reference>
<dbReference type="GO" id="GO:0016887">
    <property type="term" value="F:ATP hydrolysis activity"/>
    <property type="evidence" value="ECO:0007669"/>
    <property type="project" value="InterPro"/>
</dbReference>
<evidence type="ECO:0000313" key="5">
    <source>
        <dbReference type="Proteomes" id="UP000272729"/>
    </source>
</evidence>
<dbReference type="InterPro" id="IPR003439">
    <property type="entry name" value="ABC_transporter-like_ATP-bd"/>
</dbReference>
<keyword evidence="5" id="KW-1185">Reference proteome</keyword>
<sequence length="203" mass="22150">MLAVAGVCKSYGKRAVLRGVDLEVGAGELVGVVGENGAGKTTLLRILCGQLRGDAGSVRLSGRLGYCPQKPVLNDDLTVEQHLKYFQIAYRLPHLRRADELIEQLGFGDYRGVAVKELSGGTRQKVNLVLALMHDPAVVLLDEPYQGFDWETYLRFWEIAAGLRAAGRAVLVISHLAYDSVRLDTLHRLRDGVLEQAVAVSPA</sequence>
<dbReference type="Gene3D" id="3.40.50.300">
    <property type="entry name" value="P-loop containing nucleotide triphosphate hydrolases"/>
    <property type="match status" value="1"/>
</dbReference>
<name>A0A495X264_9PSEU</name>
<evidence type="ECO:0000256" key="2">
    <source>
        <dbReference type="ARBA" id="ARBA00022840"/>
    </source>
</evidence>
<accession>A0A495X264</accession>
<proteinExistence type="predicted"/>
<dbReference type="Proteomes" id="UP000272729">
    <property type="component" value="Unassembled WGS sequence"/>
</dbReference>
<keyword evidence="2" id="KW-0067">ATP-binding</keyword>
<dbReference type="OrthoDB" id="9804819at2"/>
<gene>
    <name evidence="4" type="ORF">DFJ66_0762</name>
</gene>
<protein>
    <submittedName>
        <fullName evidence="4">ABC-type multidrug transport system ATPase subunit</fullName>
    </submittedName>
</protein>
<dbReference type="PANTHER" id="PTHR43038">
    <property type="entry name" value="ATP-BINDING CASSETTE, SUB-FAMILY H, MEMBER 1"/>
    <property type="match status" value="1"/>
</dbReference>
<dbReference type="InterPro" id="IPR003593">
    <property type="entry name" value="AAA+_ATPase"/>
</dbReference>
<organism evidence="4 5">
    <name type="scientific">Saccharothrix variisporea</name>
    <dbReference type="NCBI Taxonomy" id="543527"/>
    <lineage>
        <taxon>Bacteria</taxon>
        <taxon>Bacillati</taxon>
        <taxon>Actinomycetota</taxon>
        <taxon>Actinomycetes</taxon>
        <taxon>Pseudonocardiales</taxon>
        <taxon>Pseudonocardiaceae</taxon>
        <taxon>Saccharothrix</taxon>
    </lineage>
</organism>
<evidence type="ECO:0000259" key="3">
    <source>
        <dbReference type="PROSITE" id="PS50893"/>
    </source>
</evidence>
<dbReference type="Pfam" id="PF00005">
    <property type="entry name" value="ABC_tran"/>
    <property type="match status" value="1"/>
</dbReference>
<dbReference type="SMART" id="SM00382">
    <property type="entry name" value="AAA"/>
    <property type="match status" value="1"/>
</dbReference>
<dbReference type="RefSeq" id="WP_121230606.1">
    <property type="nucleotide sequence ID" value="NZ_JBIUBA010000019.1"/>
</dbReference>
<dbReference type="AlphaFoldDB" id="A0A495X264"/>
<dbReference type="GO" id="GO:0005524">
    <property type="term" value="F:ATP binding"/>
    <property type="evidence" value="ECO:0007669"/>
    <property type="project" value="UniProtKB-KW"/>
</dbReference>
<keyword evidence="1" id="KW-0547">Nucleotide-binding</keyword>
<dbReference type="PANTHER" id="PTHR43038:SF7">
    <property type="entry name" value="ABC TRANSPORT SYSTEM ATP-BINDING PROTEIN"/>
    <property type="match status" value="1"/>
</dbReference>